<proteinExistence type="predicted"/>
<dbReference type="EnsemblMetazoa" id="PHUM424880-RA">
    <property type="protein sequence ID" value="PHUM424880-PA"/>
    <property type="gene ID" value="PHUM424880"/>
</dbReference>
<dbReference type="CDD" id="cd17113">
    <property type="entry name" value="RA_ARAPs"/>
    <property type="match status" value="1"/>
</dbReference>
<accession>E0VT06</accession>
<dbReference type="SMART" id="SM00233">
    <property type="entry name" value="PH"/>
    <property type="match status" value="3"/>
</dbReference>
<feature type="compositionally biased region" description="Basic and acidic residues" evidence="2">
    <location>
        <begin position="323"/>
        <end position="339"/>
    </location>
</feature>
<dbReference type="CTD" id="8229940"/>
<dbReference type="SMART" id="SM00324">
    <property type="entry name" value="RhoGAP"/>
    <property type="match status" value="1"/>
</dbReference>
<dbReference type="GeneID" id="8229940"/>
<dbReference type="AlphaFoldDB" id="E0VT06"/>
<evidence type="ECO:0000313" key="7">
    <source>
        <dbReference type="EnsemblMetazoa" id="PHUM424880-PA"/>
    </source>
</evidence>
<dbReference type="OrthoDB" id="29546at2759"/>
<dbReference type="Pfam" id="PF00620">
    <property type="entry name" value="RhoGAP"/>
    <property type="match status" value="1"/>
</dbReference>
<protein>
    <recommendedName>
        <fullName evidence="9">Arf-GAP with Rho-GAP domain, ANK repeat and PH domain-containing protein 2</fullName>
    </recommendedName>
</protein>
<dbReference type="Proteomes" id="UP000009046">
    <property type="component" value="Unassembled WGS sequence"/>
</dbReference>
<organism>
    <name type="scientific">Pediculus humanus subsp. corporis</name>
    <name type="common">Body louse</name>
    <dbReference type="NCBI Taxonomy" id="121224"/>
    <lineage>
        <taxon>Eukaryota</taxon>
        <taxon>Metazoa</taxon>
        <taxon>Ecdysozoa</taxon>
        <taxon>Arthropoda</taxon>
        <taxon>Hexapoda</taxon>
        <taxon>Insecta</taxon>
        <taxon>Pterygota</taxon>
        <taxon>Neoptera</taxon>
        <taxon>Paraneoptera</taxon>
        <taxon>Psocodea</taxon>
        <taxon>Troctomorpha</taxon>
        <taxon>Phthiraptera</taxon>
        <taxon>Anoplura</taxon>
        <taxon>Pediculidae</taxon>
        <taxon>Pediculus</taxon>
    </lineage>
</organism>
<dbReference type="STRING" id="121224.E0VT06"/>
<dbReference type="eggNOG" id="KOG1117">
    <property type="taxonomic scope" value="Eukaryota"/>
</dbReference>
<feature type="compositionally biased region" description="Basic and acidic residues" evidence="2">
    <location>
        <begin position="394"/>
        <end position="411"/>
    </location>
</feature>
<reference evidence="6" key="1">
    <citation type="submission" date="2007-04" db="EMBL/GenBank/DDBJ databases">
        <title>Annotation of Pediculus humanus corporis strain USDA.</title>
        <authorList>
            <person name="Kirkness E."/>
            <person name="Hannick L."/>
            <person name="Hass B."/>
            <person name="Bruggner R."/>
            <person name="Lawson D."/>
            <person name="Bidwell S."/>
            <person name="Joardar V."/>
            <person name="Caler E."/>
            <person name="Walenz B."/>
            <person name="Inman J."/>
            <person name="Schobel S."/>
            <person name="Galinsky K."/>
            <person name="Amedeo P."/>
            <person name="Strausberg R."/>
        </authorList>
    </citation>
    <scope>NUCLEOTIDE SEQUENCE</scope>
    <source>
        <strain evidence="6">USDA</strain>
    </source>
</reference>
<dbReference type="Gene3D" id="1.10.555.10">
    <property type="entry name" value="Rho GTPase activation protein"/>
    <property type="match status" value="1"/>
</dbReference>
<evidence type="ECO:0000259" key="4">
    <source>
        <dbReference type="PROSITE" id="PS50200"/>
    </source>
</evidence>
<dbReference type="PANTHER" id="PTHR45899">
    <property type="entry name" value="RHO GTPASE ACTIVATING PROTEIN AT 15B, ISOFORM C"/>
    <property type="match status" value="1"/>
</dbReference>
<feature type="domain" description="Ras-associating" evidence="4">
    <location>
        <begin position="923"/>
        <end position="1019"/>
    </location>
</feature>
<evidence type="ECO:0000256" key="1">
    <source>
        <dbReference type="ARBA" id="ARBA00022468"/>
    </source>
</evidence>
<evidence type="ECO:0000259" key="3">
    <source>
        <dbReference type="PROSITE" id="PS50003"/>
    </source>
</evidence>
<name>E0VT06_PEDHC</name>
<dbReference type="EMBL" id="DS235759">
    <property type="protein sequence ID" value="EEB16512.1"/>
    <property type="molecule type" value="Genomic_DNA"/>
</dbReference>
<dbReference type="InterPro" id="IPR011993">
    <property type="entry name" value="PH-like_dom_sf"/>
</dbReference>
<dbReference type="GO" id="GO:0005096">
    <property type="term" value="F:GTPase activator activity"/>
    <property type="evidence" value="ECO:0007669"/>
    <property type="project" value="UniProtKB-KW"/>
</dbReference>
<dbReference type="PROSITE" id="PS50238">
    <property type="entry name" value="RHOGAP"/>
    <property type="match status" value="1"/>
</dbReference>
<dbReference type="KEGG" id="phu:Phum_PHUM424880"/>
<dbReference type="Gene3D" id="3.10.20.90">
    <property type="entry name" value="Phosphatidylinositol 3-kinase Catalytic Subunit, Chain A, domain 1"/>
    <property type="match status" value="1"/>
</dbReference>
<dbReference type="GO" id="GO:0071944">
    <property type="term" value="C:cell periphery"/>
    <property type="evidence" value="ECO:0007669"/>
    <property type="project" value="UniProtKB-ARBA"/>
</dbReference>
<dbReference type="InterPro" id="IPR008936">
    <property type="entry name" value="Rho_GTPase_activation_prot"/>
</dbReference>
<dbReference type="GO" id="GO:0007165">
    <property type="term" value="P:signal transduction"/>
    <property type="evidence" value="ECO:0007669"/>
    <property type="project" value="InterPro"/>
</dbReference>
<dbReference type="GO" id="GO:0048699">
    <property type="term" value="P:generation of neurons"/>
    <property type="evidence" value="ECO:0007669"/>
    <property type="project" value="UniProtKB-ARBA"/>
</dbReference>
<evidence type="ECO:0008006" key="9">
    <source>
        <dbReference type="Google" id="ProtNLM"/>
    </source>
</evidence>
<reference evidence="6" key="2">
    <citation type="submission" date="2007-04" db="EMBL/GenBank/DDBJ databases">
        <title>The genome of the human body louse.</title>
        <authorList>
            <consortium name="The Human Body Louse Genome Consortium"/>
            <person name="Kirkness E."/>
            <person name="Walenz B."/>
            <person name="Hass B."/>
            <person name="Bruggner R."/>
            <person name="Strausberg R."/>
        </authorList>
    </citation>
    <scope>NUCLEOTIDE SEQUENCE</scope>
    <source>
        <strain evidence="6">USDA</strain>
    </source>
</reference>
<feature type="compositionally biased region" description="Pro residues" evidence="2">
    <location>
        <begin position="375"/>
        <end position="385"/>
    </location>
</feature>
<dbReference type="Gene3D" id="2.30.29.30">
    <property type="entry name" value="Pleckstrin-homology domain (PH domain)/Phosphotyrosine-binding domain (PTB)"/>
    <property type="match status" value="1"/>
</dbReference>
<keyword evidence="8" id="KW-1185">Reference proteome</keyword>
<sequence>MISEGDGKPIKKPVPLPRKSLLKQNKNSLKETLLSKDEKNNGLFKEKEEKNFVRDDWKSASESFVFEKKRLMKSEVNKFEKSVRNIISRRKSGHTKSLNIAPKSELTRSDSLPDNSIFCNISFNSPLAEGSIIHSDKVDGCVDKNYYENKVTHPPNYPPPDPPDESIYDQMKIVDFPNLHSDFSYISNNSSSSISTGSDCMTPCDFDSNREISKYDLSLVPGPKNVNNRYEIVGNSAIKNCSDEENSSLNQSPTPSETEKCCSEVADCIKNNAKPFNSQIKYIIHLFDPLQDNKLNVSDNTLDLLYSESTLKLKTSDSCFIDSKESEPANHTKDAEHIKMKTQNIIPPNLKEGHYGKIKKPSSSSIELPSVQPNIEPPPIPPRNFPPRSLSESLENKKESSREVKSKSTVIKNEKEISNALEEKHKSSDVMQWSSLKRVAKKVADNIEHRTSYLSLSGKKINKNSDEEFPTKSLSKVKSFSGIGNLCQLPQNFSKHSGIMYRPGGIERWGVLSQRKLTLFANKDSPDVKETVPMDNVLSIQATLNKISNNETLGIYCFEISVASRNQLLLFGVPSISERHIWMRKLLESIGPGFSAKLSMDYTKAGWCFAKESVACVWTKYCILLHHRTLYLSSELVPIIAADLRKARNITLQVEGFTCEKVTEKGPLILVDLQDKTLYLQMDYVRETKAWELAITAAALKNGPSLCEQQLTKDDVPTIVDKCLNFVHTQGVFSEGIYRRNGSNRAVSQLLASFRCNAWSVQLSRDEYTEFDVSSVLKRFFRDLPEPLLVPEIQEDLGKILAFTNVKEKIEEYKNTLKKLPSINYLTARRLLCHLHFIDKLKEKNLMGAENLAAIWGPTILQVQEQVSLGSDCFKMETLIVNNLICFYPEIFDVKEEEVEKEMKILKMLESYHTNSNSLNKKPSGELKIWVYLYSHKNTDNCVNISINPQKTAEEVCKELSAKTNESLHSLCLEEVICSGHLSRPLNHSEKVLDTVLRWSYWEESDRKDNCLVLTKNDLFQQVVKYSKFPVIVSEELKFADQKSKTFKTCLFEFSQAKLICYKDKMCSQKIGEWKIEDIVWYFGHEPKRIPNAKWSITFIEKNSMAPRTKEKIYFGNTICGSSEEQKLKLITAMLTAQYSKDILPIPNLME</sequence>
<feature type="region of interest" description="Disordered" evidence="2">
    <location>
        <begin position="323"/>
        <end position="411"/>
    </location>
</feature>
<feature type="region of interest" description="Disordered" evidence="2">
    <location>
        <begin position="1"/>
        <end position="28"/>
    </location>
</feature>
<dbReference type="SUPFAM" id="SSF48350">
    <property type="entry name" value="GTPase activation domain, GAP"/>
    <property type="match status" value="1"/>
</dbReference>
<dbReference type="CDD" id="cd00821">
    <property type="entry name" value="PH"/>
    <property type="match status" value="1"/>
</dbReference>
<dbReference type="VEuPathDB" id="VectorBase:PHUM424880"/>
<evidence type="ECO:0000313" key="6">
    <source>
        <dbReference type="EMBL" id="EEB16512.1"/>
    </source>
</evidence>
<dbReference type="FunCoup" id="E0VT06">
    <property type="interactions" value="240"/>
</dbReference>
<keyword evidence="1" id="KW-0343">GTPase activation</keyword>
<feature type="domain" description="Rho-GAP" evidence="5">
    <location>
        <begin position="704"/>
        <end position="892"/>
    </location>
</feature>
<gene>
    <name evidence="7" type="primary">8229940</name>
    <name evidence="6" type="ORF">Phum_PHUM424880</name>
</gene>
<feature type="domain" description="PH" evidence="3">
    <location>
        <begin position="493"/>
        <end position="591"/>
    </location>
</feature>
<dbReference type="InParanoid" id="E0VT06"/>
<dbReference type="PANTHER" id="PTHR45899:SF2">
    <property type="entry name" value="RHO GTPASE ACTIVATING PROTEIN AT 15B, ISOFORM C"/>
    <property type="match status" value="1"/>
</dbReference>
<dbReference type="HOGENOM" id="CLU_010048_0_0_1"/>
<dbReference type="GO" id="GO:0005737">
    <property type="term" value="C:cytoplasm"/>
    <property type="evidence" value="ECO:0007669"/>
    <property type="project" value="TreeGrafter"/>
</dbReference>
<dbReference type="InterPro" id="IPR001849">
    <property type="entry name" value="PH_domain"/>
</dbReference>
<dbReference type="RefSeq" id="XP_002429250.1">
    <property type="nucleotide sequence ID" value="XM_002429205.1"/>
</dbReference>
<dbReference type="InterPro" id="IPR052227">
    <property type="entry name" value="Arf-Rho-GAP_ANK-PH_domain"/>
</dbReference>
<dbReference type="PROSITE" id="PS50200">
    <property type="entry name" value="RA"/>
    <property type="match status" value="1"/>
</dbReference>
<dbReference type="PROSITE" id="PS50003">
    <property type="entry name" value="PH_DOMAIN"/>
    <property type="match status" value="1"/>
</dbReference>
<dbReference type="InterPro" id="IPR000198">
    <property type="entry name" value="RhoGAP_dom"/>
</dbReference>
<evidence type="ECO:0000259" key="5">
    <source>
        <dbReference type="PROSITE" id="PS50238"/>
    </source>
</evidence>
<dbReference type="SUPFAM" id="SSF54236">
    <property type="entry name" value="Ubiquitin-like"/>
    <property type="match status" value="1"/>
</dbReference>
<dbReference type="SUPFAM" id="SSF50729">
    <property type="entry name" value="PH domain-like"/>
    <property type="match status" value="1"/>
</dbReference>
<reference evidence="7" key="3">
    <citation type="submission" date="2021-02" db="UniProtKB">
        <authorList>
            <consortium name="EnsemblMetazoa"/>
        </authorList>
    </citation>
    <scope>IDENTIFICATION</scope>
    <source>
        <strain evidence="7">USDA</strain>
    </source>
</reference>
<dbReference type="GO" id="GO:0005547">
    <property type="term" value="F:phosphatidylinositol-3,4,5-trisphosphate binding"/>
    <property type="evidence" value="ECO:0007669"/>
    <property type="project" value="TreeGrafter"/>
</dbReference>
<dbReference type="Pfam" id="PF00788">
    <property type="entry name" value="RA"/>
    <property type="match status" value="1"/>
</dbReference>
<dbReference type="InterPro" id="IPR029071">
    <property type="entry name" value="Ubiquitin-like_domsf"/>
</dbReference>
<dbReference type="InterPro" id="IPR000159">
    <property type="entry name" value="RA_dom"/>
</dbReference>
<evidence type="ECO:0000256" key="2">
    <source>
        <dbReference type="SAM" id="MobiDB-lite"/>
    </source>
</evidence>
<dbReference type="EMBL" id="AAZO01005192">
    <property type="status" value="NOT_ANNOTATED_CDS"/>
    <property type="molecule type" value="Genomic_DNA"/>
</dbReference>
<evidence type="ECO:0000313" key="8">
    <source>
        <dbReference type="Proteomes" id="UP000009046"/>
    </source>
</evidence>